<dbReference type="PATRIC" id="fig|585524.9.peg.1190"/>
<feature type="compositionally biased region" description="Basic and acidic residues" evidence="1">
    <location>
        <begin position="296"/>
        <end position="306"/>
    </location>
</feature>
<reference evidence="2 3" key="1">
    <citation type="submission" date="2010-04" db="EMBL/GenBank/DDBJ databases">
        <authorList>
            <person name="Muzny D."/>
            <person name="Qin X."/>
            <person name="Deng J."/>
            <person name="Jiang H."/>
            <person name="Liu Y."/>
            <person name="Qu J."/>
            <person name="Song X.-Z."/>
            <person name="Zhang L."/>
            <person name="Thornton R."/>
            <person name="Coyle M."/>
            <person name="Francisco L."/>
            <person name="Jackson L."/>
            <person name="Javaid M."/>
            <person name="Korchina V."/>
            <person name="Kovar C."/>
            <person name="Mata R."/>
            <person name="Mathew T."/>
            <person name="Ngo R."/>
            <person name="Nguyen L."/>
            <person name="Nguyen N."/>
            <person name="Okwuonu G."/>
            <person name="Ongeri F."/>
            <person name="Pham C."/>
            <person name="Simmons D."/>
            <person name="Wilczek-Boney K."/>
            <person name="Hale W."/>
            <person name="Jakkamsetti A."/>
            <person name="Pham P."/>
            <person name="Ruth R."/>
            <person name="San Lucas F."/>
            <person name="Warren J."/>
            <person name="Zhang J."/>
            <person name="Zhao Z."/>
            <person name="Zhou C."/>
            <person name="Zhu D."/>
            <person name="Lee S."/>
            <person name="Bess C."/>
            <person name="Blankenburg K."/>
            <person name="Forbes L."/>
            <person name="Fu Q."/>
            <person name="Gubbala S."/>
            <person name="Hirani K."/>
            <person name="Jayaseelan J.C."/>
            <person name="Lara F."/>
            <person name="Munidasa M."/>
            <person name="Palculict T."/>
            <person name="Patil S."/>
            <person name="Pu L.-L."/>
            <person name="Saada N."/>
            <person name="Tang L."/>
            <person name="Weissenberger G."/>
            <person name="Zhu Y."/>
            <person name="Hemphill L."/>
            <person name="Shang Y."/>
            <person name="Youmans B."/>
            <person name="Ayvaz T."/>
            <person name="Ross M."/>
            <person name="Santibanez J."/>
            <person name="Aqrawi P."/>
            <person name="Gross S."/>
            <person name="Joshi V."/>
            <person name="Fowler G."/>
            <person name="Nazareth L."/>
            <person name="Reid J."/>
            <person name="Worley K."/>
            <person name="Petrosino J."/>
            <person name="Highlander S."/>
            <person name="Gibbs R."/>
        </authorList>
    </citation>
    <scope>NUCLEOTIDE SEQUENCE [LARGE SCALE GENOMIC DNA]</scope>
    <source>
        <strain evidence="2 3">DSM 11664</strain>
    </source>
</reference>
<keyword evidence="3" id="KW-1185">Reference proteome</keyword>
<dbReference type="InterPro" id="IPR029058">
    <property type="entry name" value="AB_hydrolase_fold"/>
</dbReference>
<dbReference type="eggNOG" id="COG4814">
    <property type="taxonomic scope" value="Bacteria"/>
</dbReference>
<dbReference type="STRING" id="83683.B1745_06890"/>
<evidence type="ECO:0000256" key="1">
    <source>
        <dbReference type="SAM" id="MobiDB-lite"/>
    </source>
</evidence>
<dbReference type="RefSeq" id="WP_006352196.1">
    <property type="nucleotide sequence ID" value="NZ_ADNY01000039.1"/>
</dbReference>
<dbReference type="Pfam" id="PF06028">
    <property type="entry name" value="DUF915"/>
    <property type="match status" value="1"/>
</dbReference>
<sequence length="306" mass="34910">MTKLKFNRKNVKWLVILFLIILALSIPAFSWMKTTNRDRAQRRKSLVSPLIMIPGSSASINRFDSLIAILNKNNPHPHSVLKIKVGTNGSLDFSGSIDHGDNEPIIVVGFQNNHDGYSNIKKQASWLDEAFYQVSQTYNFNNFKAFGHSNGGLIWTYWLEHYYSYYKSNIKIKKLMTLASPFIFSESNFSDKTQMLSDLIKYRKNLPKNLIVYSLLGGENYDSDGIVPENSVHAGKYIFQNQVKQFTEITITGSDATHSDLPQNKEVVAAIKQYLLDKKKNNSPLGKTNSKNTSRRTKENKEKDNK</sequence>
<evidence type="ECO:0000313" key="2">
    <source>
        <dbReference type="EMBL" id="EFG55288.1"/>
    </source>
</evidence>
<dbReference type="Gene3D" id="3.40.50.1820">
    <property type="entry name" value="alpha/beta hydrolase"/>
    <property type="match status" value="1"/>
</dbReference>
<evidence type="ECO:0000313" key="3">
    <source>
        <dbReference type="Proteomes" id="UP000004069"/>
    </source>
</evidence>
<feature type="region of interest" description="Disordered" evidence="1">
    <location>
        <begin position="279"/>
        <end position="306"/>
    </location>
</feature>
<proteinExistence type="predicted"/>
<dbReference type="InterPro" id="IPR010315">
    <property type="entry name" value="DUF915_hydro-like"/>
</dbReference>
<organism evidence="2 3">
    <name type="scientific">Lactobacillus amylolyticus DSM 11664</name>
    <dbReference type="NCBI Taxonomy" id="585524"/>
    <lineage>
        <taxon>Bacteria</taxon>
        <taxon>Bacillati</taxon>
        <taxon>Bacillota</taxon>
        <taxon>Bacilli</taxon>
        <taxon>Lactobacillales</taxon>
        <taxon>Lactobacillaceae</taxon>
        <taxon>Lactobacillus</taxon>
    </lineage>
</organism>
<gene>
    <name evidence="2" type="ORF">HMPREF0493_1045</name>
</gene>
<accession>D4YU34</accession>
<feature type="compositionally biased region" description="Polar residues" evidence="1">
    <location>
        <begin position="282"/>
        <end position="292"/>
    </location>
</feature>
<dbReference type="Proteomes" id="UP000004069">
    <property type="component" value="Unassembled WGS sequence"/>
</dbReference>
<dbReference type="AlphaFoldDB" id="D4YU34"/>
<protein>
    <submittedName>
        <fullName evidence="2">Uncharacterized protein</fullName>
    </submittedName>
</protein>
<comment type="caution">
    <text evidence="2">The sequence shown here is derived from an EMBL/GenBank/DDBJ whole genome shotgun (WGS) entry which is preliminary data.</text>
</comment>
<dbReference type="SUPFAM" id="SSF53474">
    <property type="entry name" value="alpha/beta-Hydrolases"/>
    <property type="match status" value="1"/>
</dbReference>
<dbReference type="EMBL" id="ADNY01000039">
    <property type="protein sequence ID" value="EFG55288.1"/>
    <property type="molecule type" value="Genomic_DNA"/>
</dbReference>
<dbReference type="OrthoDB" id="2157689at2"/>
<name>D4YU34_9LACO</name>